<dbReference type="OrthoDB" id="6267732at2"/>
<dbReference type="EMBL" id="CP036200">
    <property type="protein sequence ID" value="QBF84636.1"/>
    <property type="molecule type" value="Genomic_DNA"/>
</dbReference>
<protein>
    <submittedName>
        <fullName evidence="1">Uncharacterized protein</fullName>
    </submittedName>
</protein>
<evidence type="ECO:0000313" key="2">
    <source>
        <dbReference type="Proteomes" id="UP000291106"/>
    </source>
</evidence>
<dbReference type="RefSeq" id="WP_130602943.1">
    <property type="nucleotide sequence ID" value="NZ_CP036200.1"/>
</dbReference>
<gene>
    <name evidence="1" type="ORF">EXU30_19625</name>
</gene>
<keyword evidence="2" id="KW-1185">Reference proteome</keyword>
<proteinExistence type="predicted"/>
<dbReference type="AlphaFoldDB" id="A0A411PM85"/>
<organism evidence="1 2">
    <name type="scientific">Shewanella maritima</name>
    <dbReference type="NCBI Taxonomy" id="2520507"/>
    <lineage>
        <taxon>Bacteria</taxon>
        <taxon>Pseudomonadati</taxon>
        <taxon>Pseudomonadota</taxon>
        <taxon>Gammaproteobacteria</taxon>
        <taxon>Alteromonadales</taxon>
        <taxon>Shewanellaceae</taxon>
        <taxon>Shewanella</taxon>
    </lineage>
</organism>
<sequence>MRKVDVITKIQASLDSSEPQIITPKGKTYEEHIEQLAKQLLQSVIEPVSVKVTSTIIEDADFDTFRTATVWGIARSGVNWLLTVEGKQEFALAFGENPLDLKLHGCSSSDALAEWCS</sequence>
<name>A0A411PM85_9GAMM</name>
<accession>A0A411PM85</accession>
<dbReference type="Proteomes" id="UP000291106">
    <property type="component" value="Chromosome"/>
</dbReference>
<evidence type="ECO:0000313" key="1">
    <source>
        <dbReference type="EMBL" id="QBF84636.1"/>
    </source>
</evidence>
<reference evidence="1 2" key="1">
    <citation type="submission" date="2019-02" db="EMBL/GenBank/DDBJ databases">
        <title>Shewanella sp. D4-2 isolated from Dokdo Island.</title>
        <authorList>
            <person name="Baek K."/>
        </authorList>
    </citation>
    <scope>NUCLEOTIDE SEQUENCE [LARGE SCALE GENOMIC DNA]</scope>
    <source>
        <strain evidence="1 2">D4-2</strain>
    </source>
</reference>
<dbReference type="KEGG" id="smai:EXU30_19625"/>